<proteinExistence type="inferred from homology"/>
<dbReference type="PROSITE" id="PS51257">
    <property type="entry name" value="PROKAR_LIPOPROTEIN"/>
    <property type="match status" value="1"/>
</dbReference>
<dbReference type="SUPFAM" id="SSF49452">
    <property type="entry name" value="Starch-binding domain-like"/>
    <property type="match status" value="1"/>
</dbReference>
<feature type="chain" id="PRO_5046881376" evidence="5">
    <location>
        <begin position="22"/>
        <end position="724"/>
    </location>
</feature>
<dbReference type="InterPro" id="IPR005323">
    <property type="entry name" value="CBM41_pullulanase"/>
</dbReference>
<dbReference type="Gene3D" id="2.60.40.3620">
    <property type="match status" value="1"/>
</dbReference>
<reference evidence="7" key="1">
    <citation type="submission" date="2023-09" db="EMBL/GenBank/DDBJ databases">
        <authorList>
            <person name="Li S."/>
            <person name="Li X."/>
            <person name="Zhang C."/>
            <person name="Zhao Z."/>
        </authorList>
    </citation>
    <scope>NUCLEOTIDE SEQUENCE [LARGE SCALE GENOMIC DNA]</scope>
    <source>
        <strain evidence="7">SQ149</strain>
    </source>
</reference>
<dbReference type="RefSeq" id="WP_348391414.1">
    <property type="nucleotide sequence ID" value="NZ_CP134145.1"/>
</dbReference>
<accession>A0ABY9TUW6</accession>
<evidence type="ECO:0000256" key="2">
    <source>
        <dbReference type="ARBA" id="ARBA00022729"/>
    </source>
</evidence>
<feature type="signal peptide" evidence="5">
    <location>
        <begin position="1"/>
        <end position="21"/>
    </location>
</feature>
<evidence type="ECO:0000256" key="4">
    <source>
        <dbReference type="ARBA" id="ARBA00023295"/>
    </source>
</evidence>
<dbReference type="Proteomes" id="UP001258994">
    <property type="component" value="Chromosome"/>
</dbReference>
<keyword evidence="4" id="KW-0326">Glycosidase</keyword>
<evidence type="ECO:0000256" key="1">
    <source>
        <dbReference type="ARBA" id="ARBA00008061"/>
    </source>
</evidence>
<evidence type="ECO:0000313" key="7">
    <source>
        <dbReference type="Proteomes" id="UP001258994"/>
    </source>
</evidence>
<evidence type="ECO:0000256" key="3">
    <source>
        <dbReference type="ARBA" id="ARBA00022801"/>
    </source>
</evidence>
<keyword evidence="3" id="KW-0378">Hydrolase</keyword>
<comment type="similarity">
    <text evidence="1">Belongs to the glycosyl hydrolase 13 family.</text>
</comment>
<protein>
    <submittedName>
        <fullName evidence="6">Pullulanase-associated domain-containing protein</fullName>
    </submittedName>
</protein>
<evidence type="ECO:0000313" key="6">
    <source>
        <dbReference type="EMBL" id="WNC72295.1"/>
    </source>
</evidence>
<dbReference type="Gene3D" id="2.60.40.10">
    <property type="entry name" value="Immunoglobulins"/>
    <property type="match status" value="2"/>
</dbReference>
<organism evidence="6 7">
    <name type="scientific">Thalassotalea psychrophila</name>
    <dbReference type="NCBI Taxonomy" id="3065647"/>
    <lineage>
        <taxon>Bacteria</taxon>
        <taxon>Pseudomonadati</taxon>
        <taxon>Pseudomonadota</taxon>
        <taxon>Gammaproteobacteria</taxon>
        <taxon>Alteromonadales</taxon>
        <taxon>Colwelliaceae</taxon>
        <taxon>Thalassotalea</taxon>
    </lineage>
</organism>
<name>A0ABY9TUW6_9GAMM</name>
<dbReference type="InterPro" id="IPR013783">
    <property type="entry name" value="Ig-like_fold"/>
</dbReference>
<dbReference type="CDD" id="cd10315">
    <property type="entry name" value="CBM41_pullulanase"/>
    <property type="match status" value="1"/>
</dbReference>
<dbReference type="EMBL" id="CP134145">
    <property type="protein sequence ID" value="WNC72295.1"/>
    <property type="molecule type" value="Genomic_DNA"/>
</dbReference>
<dbReference type="InterPro" id="IPR013784">
    <property type="entry name" value="Carb-bd-like_fold"/>
</dbReference>
<keyword evidence="2 5" id="KW-0732">Signal</keyword>
<gene>
    <name evidence="6" type="ORF">RGQ13_19585</name>
</gene>
<evidence type="ECO:0000256" key="5">
    <source>
        <dbReference type="SAM" id="SignalP"/>
    </source>
</evidence>
<keyword evidence="7" id="KW-1185">Reference proteome</keyword>
<sequence>MSSYIKQLTCVMLALSITALTGCGSDDDGNVATESPVWCKAPETLTEDGTACEFIPQQCNYPEVPDPDAAGICIMDTNAWIDGSNGITMPAPSYIAGPGELVVYYQIDDASIDLSAWGIHHWNNADCSSWADFGADEGTAWGVPTTPDGVDENFGAYWILNIIDAPNCVNFIPYDNDSLQTQDIIYDISTPEQNPTGNLYVLDLVADDAFADFIIPHPRTFPSLVVPGGASLTCTAPEVLNEAGDACIADPTVLETFVPAETTLHLRGGFNDWSAEEGSDYQFDYNDGVFTLVAAIPASVDAYEFKVADLNWSEPTSFAAMETEGDVALGEAKTLMVGEGEGENLKITVTADANYQFTFDANDPENPTLTVIEVTYDGVMYVKGSMNDWSNTTPMTYEGDSIYSFVMALDVTEVDAPYEFKIADSNWTEATNFGAAVGEEALVVAEAKTLVFGEGIAQNITLEIATAANYKFTLDATDPAAPVVTVENAIPYGNVDLLLKGSMSEWGGVSDGYTFSYADNHYTLYAVIAAGEHEFKIADADWTATSDIAGVDAESADVIIGEALTLAVKSTTGENANLKMDVAADGFLMFDLDASNKVSPVLTVSEFTPYQARTMYLKGDMNGWGTDEAYAFTYDLGVYTLETEIVAGTYSFKIADADWSGDSTIGPVTSGDVVNTLGDVLTAGLAEDTGDQGNLSITVDTTATLVFTVNAITPDMPELTVSVK</sequence>
<dbReference type="Gene3D" id="2.60.40.1110">
    <property type="match status" value="1"/>
</dbReference>